<gene>
    <name evidence="1" type="ORF">C8J55DRAFT_603294</name>
</gene>
<evidence type="ECO:0000313" key="1">
    <source>
        <dbReference type="EMBL" id="KAJ4491185.1"/>
    </source>
</evidence>
<reference evidence="1" key="2">
    <citation type="journal article" date="2023" name="Proc. Natl. Acad. Sci. U.S.A.">
        <title>A global phylogenomic analysis of the shiitake genus Lentinula.</title>
        <authorList>
            <person name="Sierra-Patev S."/>
            <person name="Min B."/>
            <person name="Naranjo-Ortiz M."/>
            <person name="Looney B."/>
            <person name="Konkel Z."/>
            <person name="Slot J.C."/>
            <person name="Sakamoto Y."/>
            <person name="Steenwyk J.L."/>
            <person name="Rokas A."/>
            <person name="Carro J."/>
            <person name="Camarero S."/>
            <person name="Ferreira P."/>
            <person name="Molpeceres G."/>
            <person name="Ruiz-Duenas F.J."/>
            <person name="Serrano A."/>
            <person name="Henrissat B."/>
            <person name="Drula E."/>
            <person name="Hughes K.W."/>
            <person name="Mata J.L."/>
            <person name="Ishikawa N.K."/>
            <person name="Vargas-Isla R."/>
            <person name="Ushijima S."/>
            <person name="Smith C.A."/>
            <person name="Donoghue J."/>
            <person name="Ahrendt S."/>
            <person name="Andreopoulos W."/>
            <person name="He G."/>
            <person name="LaButti K."/>
            <person name="Lipzen A."/>
            <person name="Ng V."/>
            <person name="Riley R."/>
            <person name="Sandor L."/>
            <person name="Barry K."/>
            <person name="Martinez A.T."/>
            <person name="Xiao Y."/>
            <person name="Gibbons J.G."/>
            <person name="Terashima K."/>
            <person name="Grigoriev I.V."/>
            <person name="Hibbett D."/>
        </authorList>
    </citation>
    <scope>NUCLEOTIDE SEQUENCE</scope>
    <source>
        <strain evidence="1">Sp2 HRB7682 ss15</strain>
    </source>
</reference>
<dbReference type="EMBL" id="JANVFS010000006">
    <property type="protein sequence ID" value="KAJ4491185.1"/>
    <property type="molecule type" value="Genomic_DNA"/>
</dbReference>
<proteinExistence type="predicted"/>
<evidence type="ECO:0000313" key="2">
    <source>
        <dbReference type="Proteomes" id="UP001150238"/>
    </source>
</evidence>
<dbReference type="SUPFAM" id="SSF55676">
    <property type="entry name" value="CytB endotoxin-like"/>
    <property type="match status" value="1"/>
</dbReference>
<sequence length="307" mass="33575">MVDVIVREVEYVEAGLSSYYLETQLTSDSSSNESPNDEDQVRAATEVTIPAVYHDSTSAFQSLANISSDLLPTEMQLTKFAAHFVRFSSGTQWFDWDGFSQAIQDYNLKENDLVLLPPPTGNEASMTVPVEGHNGGYSFHSNEGSTLGRTLVRRDSDELSAVSDITNWIVYVITKGVGISMDAGAPGLGVSVNTEAIYDTVLNTFTSLKWAGESGFADFSSSSTGMNSSWEYRITFSSPHPDSPNDFLSFVCTISLHADITNESSWWGLESSSRKCFGCDIFGYKFKVTKGFKDPGDPSDDTSHIVV</sequence>
<dbReference type="InterPro" id="IPR035918">
    <property type="entry name" value="CytB_endotoxin-like_sf"/>
</dbReference>
<comment type="caution">
    <text evidence="1">The sequence shown here is derived from an EMBL/GenBank/DDBJ whole genome shotgun (WGS) entry which is preliminary data.</text>
</comment>
<dbReference type="Proteomes" id="UP001150238">
    <property type="component" value="Unassembled WGS sequence"/>
</dbReference>
<protein>
    <submittedName>
        <fullName evidence="1">Delta-endotoxin CytB</fullName>
    </submittedName>
</protein>
<dbReference type="AlphaFoldDB" id="A0A9W9AV17"/>
<organism evidence="1 2">
    <name type="scientific">Lentinula lateritia</name>
    <dbReference type="NCBI Taxonomy" id="40482"/>
    <lineage>
        <taxon>Eukaryota</taxon>
        <taxon>Fungi</taxon>
        <taxon>Dikarya</taxon>
        <taxon>Basidiomycota</taxon>
        <taxon>Agaricomycotina</taxon>
        <taxon>Agaricomycetes</taxon>
        <taxon>Agaricomycetidae</taxon>
        <taxon>Agaricales</taxon>
        <taxon>Marasmiineae</taxon>
        <taxon>Omphalotaceae</taxon>
        <taxon>Lentinula</taxon>
    </lineage>
</organism>
<name>A0A9W9AV17_9AGAR</name>
<accession>A0A9W9AV17</accession>
<dbReference type="Gene3D" id="3.40.198.10">
    <property type="entry name" value="Delta-endotoxin CytB-like"/>
    <property type="match status" value="1"/>
</dbReference>
<reference evidence="1" key="1">
    <citation type="submission" date="2022-08" db="EMBL/GenBank/DDBJ databases">
        <authorList>
            <consortium name="DOE Joint Genome Institute"/>
            <person name="Min B."/>
            <person name="Riley R."/>
            <person name="Sierra-Patev S."/>
            <person name="Naranjo-Ortiz M."/>
            <person name="Looney B."/>
            <person name="Konkel Z."/>
            <person name="Slot J.C."/>
            <person name="Sakamoto Y."/>
            <person name="Steenwyk J.L."/>
            <person name="Rokas A."/>
            <person name="Carro J."/>
            <person name="Camarero S."/>
            <person name="Ferreira P."/>
            <person name="Molpeceres G."/>
            <person name="Ruiz-Duenas F.J."/>
            <person name="Serrano A."/>
            <person name="Henrissat B."/>
            <person name="Drula E."/>
            <person name="Hughes K.W."/>
            <person name="Mata J.L."/>
            <person name="Ishikawa N.K."/>
            <person name="Vargas-Isla R."/>
            <person name="Ushijima S."/>
            <person name="Smith C.A."/>
            <person name="Ahrendt S."/>
            <person name="Andreopoulos W."/>
            <person name="He G."/>
            <person name="Labutti K."/>
            <person name="Lipzen A."/>
            <person name="Ng V."/>
            <person name="Sandor L."/>
            <person name="Barry K."/>
            <person name="Martinez A.T."/>
            <person name="Xiao Y."/>
            <person name="Gibbons J.G."/>
            <person name="Terashima K."/>
            <person name="Hibbett D.S."/>
            <person name="Grigoriev I.V."/>
        </authorList>
    </citation>
    <scope>NUCLEOTIDE SEQUENCE</scope>
    <source>
        <strain evidence="1">Sp2 HRB7682 ss15</strain>
    </source>
</reference>